<evidence type="ECO:0000256" key="8">
    <source>
        <dbReference type="SAM" id="Phobius"/>
    </source>
</evidence>
<dbReference type="InterPro" id="IPR038770">
    <property type="entry name" value="Na+/solute_symporter_sf"/>
</dbReference>
<dbReference type="Gene3D" id="1.20.1530.20">
    <property type="match status" value="1"/>
</dbReference>
<name>A0ABS1XQ61_9ACTN</name>
<keyword evidence="3 8" id="KW-0812">Transmembrane</keyword>
<dbReference type="Pfam" id="PF00999">
    <property type="entry name" value="Na_H_Exchanger"/>
    <property type="match status" value="1"/>
</dbReference>
<dbReference type="EMBL" id="JAEVHM010000015">
    <property type="protein sequence ID" value="MBM0231394.1"/>
    <property type="molecule type" value="Genomic_DNA"/>
</dbReference>
<evidence type="ECO:0000256" key="2">
    <source>
        <dbReference type="ARBA" id="ARBA00022448"/>
    </source>
</evidence>
<sequence>MTGVLLSGAVTEAIGLHYIFGAFLFGTVVPRPDVAGARTDIAVPIGQITALLLPVYFVMAGQQVDLTALDLTDLALLGVILAVSVLGKVGGTYLGARTQGLAARPALTLVVLMNTRGLTELVILGVGLQLELLDNALYSLMVVMALVTTAMTGPLLSLLHRLRRRTPEADVPVPRSGQPVGAAPLGEDAQIPRTGRA</sequence>
<evidence type="ECO:0000256" key="4">
    <source>
        <dbReference type="ARBA" id="ARBA00022989"/>
    </source>
</evidence>
<dbReference type="InterPro" id="IPR006153">
    <property type="entry name" value="Cation/H_exchanger_TM"/>
</dbReference>
<feature type="transmembrane region" description="Helical" evidence="8">
    <location>
        <begin position="106"/>
        <end position="130"/>
    </location>
</feature>
<keyword evidence="11" id="KW-1185">Reference proteome</keyword>
<feature type="domain" description="Cation/H+ exchanger transmembrane" evidence="9">
    <location>
        <begin position="3"/>
        <end position="157"/>
    </location>
</feature>
<feature type="transmembrane region" description="Helical" evidence="8">
    <location>
        <begin position="6"/>
        <end position="29"/>
    </location>
</feature>
<protein>
    <submittedName>
        <fullName evidence="10">Cation:proton antiporter</fullName>
    </submittedName>
</protein>
<dbReference type="Proteomes" id="UP000601027">
    <property type="component" value="Unassembled WGS sequence"/>
</dbReference>
<organism evidence="10 11">
    <name type="scientific">Micromonospora parastrephiae</name>
    <dbReference type="NCBI Taxonomy" id="2806101"/>
    <lineage>
        <taxon>Bacteria</taxon>
        <taxon>Bacillati</taxon>
        <taxon>Actinomycetota</taxon>
        <taxon>Actinomycetes</taxon>
        <taxon>Micromonosporales</taxon>
        <taxon>Micromonosporaceae</taxon>
        <taxon>Micromonospora</taxon>
    </lineage>
</organism>
<evidence type="ECO:0000313" key="11">
    <source>
        <dbReference type="Proteomes" id="UP000601027"/>
    </source>
</evidence>
<dbReference type="PANTHER" id="PTHR32468:SF84">
    <property type="entry name" value="OS05G0382200 PROTEIN"/>
    <property type="match status" value="1"/>
</dbReference>
<proteinExistence type="predicted"/>
<evidence type="ECO:0000256" key="5">
    <source>
        <dbReference type="ARBA" id="ARBA00023065"/>
    </source>
</evidence>
<dbReference type="PANTHER" id="PTHR32468">
    <property type="entry name" value="CATION/H + ANTIPORTER"/>
    <property type="match status" value="1"/>
</dbReference>
<feature type="region of interest" description="Disordered" evidence="7">
    <location>
        <begin position="167"/>
        <end position="197"/>
    </location>
</feature>
<gene>
    <name evidence="10" type="ORF">JNW91_05655</name>
</gene>
<feature type="transmembrane region" description="Helical" evidence="8">
    <location>
        <begin position="136"/>
        <end position="159"/>
    </location>
</feature>
<evidence type="ECO:0000256" key="1">
    <source>
        <dbReference type="ARBA" id="ARBA00004141"/>
    </source>
</evidence>
<evidence type="ECO:0000256" key="7">
    <source>
        <dbReference type="SAM" id="MobiDB-lite"/>
    </source>
</evidence>
<evidence type="ECO:0000259" key="9">
    <source>
        <dbReference type="Pfam" id="PF00999"/>
    </source>
</evidence>
<keyword evidence="2" id="KW-0813">Transport</keyword>
<evidence type="ECO:0000313" key="10">
    <source>
        <dbReference type="EMBL" id="MBM0231394.1"/>
    </source>
</evidence>
<reference evidence="10 11" key="1">
    <citation type="submission" date="2021-01" db="EMBL/GenBank/DDBJ databases">
        <title>Draft genome sequence of Micromonospora sp. strain STR1_7.</title>
        <authorList>
            <person name="Karlyshev A."/>
            <person name="Jawad R."/>
        </authorList>
    </citation>
    <scope>NUCLEOTIDE SEQUENCE [LARGE SCALE GENOMIC DNA]</scope>
    <source>
        <strain evidence="10 11">STR1-7</strain>
    </source>
</reference>
<evidence type="ECO:0000256" key="3">
    <source>
        <dbReference type="ARBA" id="ARBA00022692"/>
    </source>
</evidence>
<dbReference type="RefSeq" id="WP_203173868.1">
    <property type="nucleotide sequence ID" value="NZ_JAEVHM010000015.1"/>
</dbReference>
<feature type="transmembrane region" description="Helical" evidence="8">
    <location>
        <begin position="41"/>
        <end position="62"/>
    </location>
</feature>
<comment type="subcellular location">
    <subcellularLocation>
        <location evidence="1">Membrane</location>
        <topology evidence="1">Multi-pass membrane protein</topology>
    </subcellularLocation>
</comment>
<comment type="caution">
    <text evidence="10">The sequence shown here is derived from an EMBL/GenBank/DDBJ whole genome shotgun (WGS) entry which is preliminary data.</text>
</comment>
<keyword evidence="5" id="KW-0406">Ion transport</keyword>
<keyword evidence="6 8" id="KW-0472">Membrane</keyword>
<feature type="transmembrane region" description="Helical" evidence="8">
    <location>
        <begin position="74"/>
        <end position="94"/>
    </location>
</feature>
<keyword evidence="4 8" id="KW-1133">Transmembrane helix</keyword>
<accession>A0ABS1XQ61</accession>
<evidence type="ECO:0000256" key="6">
    <source>
        <dbReference type="ARBA" id="ARBA00023136"/>
    </source>
</evidence>
<dbReference type="InterPro" id="IPR050794">
    <property type="entry name" value="CPA2_transporter"/>
</dbReference>